<proteinExistence type="predicted"/>
<name>A0A919Y3V1_9BACL</name>
<protein>
    <submittedName>
        <fullName evidence="1">Uncharacterized protein</fullName>
    </submittedName>
</protein>
<sequence length="61" mass="6658">MKFGNDEVLVVCSTIHRQGDPAISQNRLNELKQPAGAAWKQGFILPQEQTTRPTGGYDSSA</sequence>
<organism evidence="1 2">
    <name type="scientific">Paenibacillus apis</name>
    <dbReference type="NCBI Taxonomy" id="1792174"/>
    <lineage>
        <taxon>Bacteria</taxon>
        <taxon>Bacillati</taxon>
        <taxon>Bacillota</taxon>
        <taxon>Bacilli</taxon>
        <taxon>Bacillales</taxon>
        <taxon>Paenibacillaceae</taxon>
        <taxon>Paenibacillus</taxon>
    </lineage>
</organism>
<reference evidence="1" key="1">
    <citation type="submission" date="2021-03" db="EMBL/GenBank/DDBJ databases">
        <title>Antimicrobial resistance genes in bacteria isolated from Japanese honey, and their potential for conferring macrolide and lincosamide resistance in the American foulbrood pathogen Paenibacillus larvae.</title>
        <authorList>
            <person name="Okamoto M."/>
            <person name="Kumagai M."/>
            <person name="Kanamori H."/>
            <person name="Takamatsu D."/>
        </authorList>
    </citation>
    <scope>NUCLEOTIDE SEQUENCE</scope>
    <source>
        <strain evidence="1">J41TS4</strain>
    </source>
</reference>
<comment type="caution">
    <text evidence="1">The sequence shown here is derived from an EMBL/GenBank/DDBJ whole genome shotgun (WGS) entry which is preliminary data.</text>
</comment>
<evidence type="ECO:0000313" key="2">
    <source>
        <dbReference type="Proteomes" id="UP000678895"/>
    </source>
</evidence>
<dbReference type="Proteomes" id="UP000678895">
    <property type="component" value="Unassembled WGS sequence"/>
</dbReference>
<dbReference type="EMBL" id="BORS01000015">
    <property type="protein sequence ID" value="GIO44147.1"/>
    <property type="molecule type" value="Genomic_DNA"/>
</dbReference>
<evidence type="ECO:0000313" key="1">
    <source>
        <dbReference type="EMBL" id="GIO44147.1"/>
    </source>
</evidence>
<keyword evidence="2" id="KW-1185">Reference proteome</keyword>
<accession>A0A919Y3V1</accession>
<gene>
    <name evidence="1" type="ORF">J41TS4_39050</name>
</gene>
<dbReference type="AlphaFoldDB" id="A0A919Y3V1"/>